<proteinExistence type="predicted"/>
<name>E5R5F2_LEPMJ</name>
<accession>E5R5F2</accession>
<dbReference type="VEuPathDB" id="FungiDB:LEMA_uP048280.1"/>
<keyword evidence="2" id="KW-1185">Reference proteome</keyword>
<evidence type="ECO:0000313" key="2">
    <source>
        <dbReference type="Proteomes" id="UP000002668"/>
    </source>
</evidence>
<protein>
    <submittedName>
        <fullName evidence="1">Predicted protein</fullName>
    </submittedName>
</protein>
<dbReference type="EMBL" id="FP929083">
    <property type="protein sequence ID" value="CBX92122.1"/>
    <property type="molecule type" value="Genomic_DNA"/>
</dbReference>
<reference evidence="2" key="1">
    <citation type="journal article" date="2011" name="Nat. Commun.">
        <title>Effector diversification within compartments of the Leptosphaeria maculans genome affected by Repeat-Induced Point mutations.</title>
        <authorList>
            <person name="Rouxel T."/>
            <person name="Grandaubert J."/>
            <person name="Hane J.K."/>
            <person name="Hoede C."/>
            <person name="van de Wouw A.P."/>
            <person name="Couloux A."/>
            <person name="Dominguez V."/>
            <person name="Anthouard V."/>
            <person name="Bally P."/>
            <person name="Bourras S."/>
            <person name="Cozijnsen A.J."/>
            <person name="Ciuffetti L.M."/>
            <person name="Degrave A."/>
            <person name="Dilmaghani A."/>
            <person name="Duret L."/>
            <person name="Fudal I."/>
            <person name="Goodwin S.B."/>
            <person name="Gout L."/>
            <person name="Glaser N."/>
            <person name="Linglin J."/>
            <person name="Kema G.H.J."/>
            <person name="Lapalu N."/>
            <person name="Lawrence C.B."/>
            <person name="May K."/>
            <person name="Meyer M."/>
            <person name="Ollivier B."/>
            <person name="Poulain J."/>
            <person name="Schoch C.L."/>
            <person name="Simon A."/>
            <person name="Spatafora J.W."/>
            <person name="Stachowiak A."/>
            <person name="Turgeon B.G."/>
            <person name="Tyler B.M."/>
            <person name="Vincent D."/>
            <person name="Weissenbach J."/>
            <person name="Amselem J."/>
            <person name="Quesneville H."/>
            <person name="Oliver R.P."/>
            <person name="Wincker P."/>
            <person name="Balesdent M.-H."/>
            <person name="Howlett B.J."/>
        </authorList>
    </citation>
    <scope>NUCLEOTIDE SEQUENCE [LARGE SCALE GENOMIC DNA]</scope>
    <source>
        <strain evidence="2">JN3 / isolate v23.1.3 / race Av1-4-5-6-7-8</strain>
    </source>
</reference>
<dbReference type="Proteomes" id="UP000002668">
    <property type="component" value="Genome"/>
</dbReference>
<organism evidence="2">
    <name type="scientific">Leptosphaeria maculans (strain JN3 / isolate v23.1.3 / race Av1-4-5-6-7-8)</name>
    <name type="common">Blackleg fungus</name>
    <name type="synonym">Phoma lingam</name>
    <dbReference type="NCBI Taxonomy" id="985895"/>
    <lineage>
        <taxon>Eukaryota</taxon>
        <taxon>Fungi</taxon>
        <taxon>Dikarya</taxon>
        <taxon>Ascomycota</taxon>
        <taxon>Pezizomycotina</taxon>
        <taxon>Dothideomycetes</taxon>
        <taxon>Pleosporomycetidae</taxon>
        <taxon>Pleosporales</taxon>
        <taxon>Pleosporineae</taxon>
        <taxon>Leptosphaeriaceae</taxon>
        <taxon>Plenodomus</taxon>
        <taxon>Plenodomus lingam/Leptosphaeria maculans species complex</taxon>
    </lineage>
</organism>
<sequence>MIPQTIRLIRPYYTGLGICTAAYMAPDTVQEKRRGVCVCVFDSRERRRC</sequence>
<evidence type="ECO:0000313" key="1">
    <source>
        <dbReference type="EMBL" id="CBX92122.1"/>
    </source>
</evidence>
<dbReference type="InParanoid" id="E5R5F2"/>
<dbReference type="HOGENOM" id="CLU_3143361_0_0_1"/>
<dbReference type="AlphaFoldDB" id="E5R5F2"/>
<gene>
    <name evidence="1" type="ORF">LEMA_uP048280.1</name>
</gene>